<gene>
    <name evidence="2" type="ORF">GCM10009111_34500</name>
</gene>
<evidence type="ECO:0000256" key="1">
    <source>
        <dbReference type="SAM" id="Phobius"/>
    </source>
</evidence>
<keyword evidence="1" id="KW-0812">Transmembrane</keyword>
<dbReference type="EMBL" id="BAAAFA010000017">
    <property type="protein sequence ID" value="GAA0824058.1"/>
    <property type="molecule type" value="Genomic_DNA"/>
</dbReference>
<name>A0ABN1LBD8_9GAMM</name>
<evidence type="ECO:0000313" key="3">
    <source>
        <dbReference type="Proteomes" id="UP001500021"/>
    </source>
</evidence>
<organism evidence="2 3">
    <name type="scientific">Colwellia asteriadis</name>
    <dbReference type="NCBI Taxonomy" id="517723"/>
    <lineage>
        <taxon>Bacteria</taxon>
        <taxon>Pseudomonadati</taxon>
        <taxon>Pseudomonadota</taxon>
        <taxon>Gammaproteobacteria</taxon>
        <taxon>Alteromonadales</taxon>
        <taxon>Colwelliaceae</taxon>
        <taxon>Colwellia</taxon>
    </lineage>
</organism>
<keyword evidence="1" id="KW-1133">Transmembrane helix</keyword>
<keyword evidence="1" id="KW-0472">Membrane</keyword>
<evidence type="ECO:0000313" key="2">
    <source>
        <dbReference type="EMBL" id="GAA0824058.1"/>
    </source>
</evidence>
<keyword evidence="3" id="KW-1185">Reference proteome</keyword>
<proteinExistence type="predicted"/>
<comment type="caution">
    <text evidence="2">The sequence shown here is derived from an EMBL/GenBank/DDBJ whole genome shotgun (WGS) entry which is preliminary data.</text>
</comment>
<protein>
    <submittedName>
        <fullName evidence="2">Uncharacterized protein</fullName>
    </submittedName>
</protein>
<feature type="transmembrane region" description="Helical" evidence="1">
    <location>
        <begin position="79"/>
        <end position="104"/>
    </location>
</feature>
<accession>A0ABN1LBD8</accession>
<feature type="transmembrane region" description="Helical" evidence="1">
    <location>
        <begin position="12"/>
        <end position="32"/>
    </location>
</feature>
<sequence>MDDTKRTKIIVNSAYGFITCACYLFLVTVIYGKPYGRLVLFTVIPLYSLYYVLIYRKICLNYDDEMKRISAFGLIGRGTLVGSIYYLCVFLLCVFILLLSAIAFNL</sequence>
<dbReference type="PROSITE" id="PS51257">
    <property type="entry name" value="PROKAR_LIPOPROTEIN"/>
    <property type="match status" value="1"/>
</dbReference>
<dbReference type="Proteomes" id="UP001500021">
    <property type="component" value="Unassembled WGS sequence"/>
</dbReference>
<reference evidence="2 3" key="1">
    <citation type="journal article" date="2019" name="Int. J. Syst. Evol. Microbiol.">
        <title>The Global Catalogue of Microorganisms (GCM) 10K type strain sequencing project: providing services to taxonomists for standard genome sequencing and annotation.</title>
        <authorList>
            <consortium name="The Broad Institute Genomics Platform"/>
            <consortium name="The Broad Institute Genome Sequencing Center for Infectious Disease"/>
            <person name="Wu L."/>
            <person name="Ma J."/>
        </authorList>
    </citation>
    <scope>NUCLEOTIDE SEQUENCE [LARGE SCALE GENOMIC DNA]</scope>
    <source>
        <strain evidence="2 3">JCM 15608</strain>
    </source>
</reference>
<feature type="transmembrane region" description="Helical" evidence="1">
    <location>
        <begin position="38"/>
        <end position="58"/>
    </location>
</feature>